<reference evidence="3" key="1">
    <citation type="submission" date="2011-02" db="EMBL/GenBank/DDBJ databases">
        <title>The Genome Sequence of Capsaspora owczarzaki ATCC 30864.</title>
        <authorList>
            <person name="Russ C."/>
            <person name="Cuomo C."/>
            <person name="Burger G."/>
            <person name="Gray M.W."/>
            <person name="Holland P.W.H."/>
            <person name="King N."/>
            <person name="Lang F.B.F."/>
            <person name="Roger A.J."/>
            <person name="Ruiz-Trillo I."/>
            <person name="Young S.K."/>
            <person name="Zeng Q."/>
            <person name="Gargeya S."/>
            <person name="Alvarado L."/>
            <person name="Berlin A."/>
            <person name="Chapman S.B."/>
            <person name="Chen Z."/>
            <person name="Freedman E."/>
            <person name="Gellesch M."/>
            <person name="Goldberg J."/>
            <person name="Griggs A."/>
            <person name="Gujja S."/>
            <person name="Heilman E."/>
            <person name="Heiman D."/>
            <person name="Howarth C."/>
            <person name="Mehta T."/>
            <person name="Neiman D."/>
            <person name="Pearson M."/>
            <person name="Roberts A."/>
            <person name="Saif S."/>
            <person name="Shea T."/>
            <person name="Shenoy N."/>
            <person name="Sisk P."/>
            <person name="Stolte C."/>
            <person name="Sykes S."/>
            <person name="White J."/>
            <person name="Yandava C."/>
            <person name="Haas B."/>
            <person name="Nusbaum C."/>
            <person name="Birren B."/>
        </authorList>
    </citation>
    <scope>NUCLEOTIDE SEQUENCE</scope>
    <source>
        <strain evidence="3">ATCC 30864</strain>
    </source>
</reference>
<gene>
    <name evidence="2" type="ORF">CAOG_007036</name>
</gene>
<dbReference type="AlphaFoldDB" id="A0A0D2X4W4"/>
<dbReference type="InterPro" id="IPR029063">
    <property type="entry name" value="SAM-dependent_MTases_sf"/>
</dbReference>
<protein>
    <recommendedName>
        <fullName evidence="4">Methyltransferase type 11 domain-containing protein</fullName>
    </recommendedName>
</protein>
<feature type="chain" id="PRO_5002254888" description="Methyltransferase type 11 domain-containing protein" evidence="1">
    <location>
        <begin position="36"/>
        <end position="354"/>
    </location>
</feature>
<evidence type="ECO:0000313" key="2">
    <source>
        <dbReference type="EMBL" id="KJE96764.1"/>
    </source>
</evidence>
<name>A0A0D2X4W4_CAPO3</name>
<evidence type="ECO:0008006" key="4">
    <source>
        <dbReference type="Google" id="ProtNLM"/>
    </source>
</evidence>
<dbReference type="OrthoDB" id="428346at2759"/>
<dbReference type="Pfam" id="PF03269">
    <property type="entry name" value="DUF268"/>
    <property type="match status" value="1"/>
</dbReference>
<keyword evidence="1" id="KW-0732">Signal</keyword>
<evidence type="ECO:0000313" key="3">
    <source>
        <dbReference type="Proteomes" id="UP000008743"/>
    </source>
</evidence>
<dbReference type="RefSeq" id="XP_004343760.1">
    <property type="nucleotide sequence ID" value="XM_004343710.2"/>
</dbReference>
<dbReference type="PhylomeDB" id="A0A0D2X4W4"/>
<dbReference type="eggNOG" id="ENOG502S13E">
    <property type="taxonomic scope" value="Eukaryota"/>
</dbReference>
<feature type="signal peptide" evidence="1">
    <location>
        <begin position="1"/>
        <end position="35"/>
    </location>
</feature>
<dbReference type="Gene3D" id="3.40.50.150">
    <property type="entry name" value="Vaccinia Virus protein VP39"/>
    <property type="match status" value="1"/>
</dbReference>
<dbReference type="Proteomes" id="UP000008743">
    <property type="component" value="Unassembled WGS sequence"/>
</dbReference>
<dbReference type="InterPro" id="IPR004951">
    <property type="entry name" value="DUF268_CAE_spp"/>
</dbReference>
<keyword evidence="3" id="KW-1185">Reference proteome</keyword>
<dbReference type="CDD" id="cd02440">
    <property type="entry name" value="AdoMet_MTases"/>
    <property type="match status" value="1"/>
</dbReference>
<dbReference type="EMBL" id="KE346372">
    <property type="protein sequence ID" value="KJE96764.1"/>
    <property type="molecule type" value="Genomic_DNA"/>
</dbReference>
<dbReference type="OMA" id="DACAVWI"/>
<accession>A0A0D2X4W4</accession>
<evidence type="ECO:0000256" key="1">
    <source>
        <dbReference type="SAM" id="SignalP"/>
    </source>
</evidence>
<dbReference type="InParanoid" id="A0A0D2X4W4"/>
<sequence length="354" mass="39438">MLHRGASKFKIKLAYGLAVIAWLLANANQVAKAQAAESISQPDTAEPWSTSTLWTNTYQHEFCTQTRALLAARIQAEQIQAKPAPPPRDIPGHMLDEFTLNGQIPVSRYYVDDTNGGQGTHIGYSRNQIDQLVSQFKERLRKIKGTRVELPVADATVVVPRAMHEDWVLRALSETIRTGDRVVVYGSMTPTYEAMALACGAAAVVTSEYNALTYQHPNITTVTPDVLQSMPFLHEHGLFDVAVSITSFDHDGLGRYGDPVHPAADLLAMQNVRCVLKPGGRLVLTVPVGPDGLAWNLHRRYGPLRLPLLIQDWQVRRRIGWSSERYSDPQGRMNQVYEPVFVLESAFDAKRTEL</sequence>
<organism evidence="2 3">
    <name type="scientific">Capsaspora owczarzaki (strain ATCC 30864)</name>
    <dbReference type="NCBI Taxonomy" id="595528"/>
    <lineage>
        <taxon>Eukaryota</taxon>
        <taxon>Filasterea</taxon>
        <taxon>Capsaspora</taxon>
    </lineage>
</organism>
<dbReference type="SUPFAM" id="SSF53335">
    <property type="entry name" value="S-adenosyl-L-methionine-dependent methyltransferases"/>
    <property type="match status" value="1"/>
</dbReference>
<proteinExistence type="predicted"/>